<dbReference type="STRING" id="1279009.ADICEAN_04090"/>
<protein>
    <submittedName>
        <fullName evidence="2">Uncharacterized protein</fullName>
    </submittedName>
</protein>
<dbReference type="AlphaFoldDB" id="M7N0R6"/>
<dbReference type="RefSeq" id="WP_009197465.1">
    <property type="nucleotide sequence ID" value="NZ_AODQ01000187.1"/>
</dbReference>
<keyword evidence="1" id="KW-0812">Transmembrane</keyword>
<keyword evidence="1" id="KW-1133">Transmembrane helix</keyword>
<keyword evidence="3" id="KW-1185">Reference proteome</keyword>
<gene>
    <name evidence="2" type="ORF">ADICEAN_04090</name>
</gene>
<dbReference type="Proteomes" id="UP000011910">
    <property type="component" value="Unassembled WGS sequence"/>
</dbReference>
<dbReference type="EMBL" id="AODQ01000187">
    <property type="protein sequence ID" value="EMR00791.1"/>
    <property type="molecule type" value="Genomic_DNA"/>
</dbReference>
<comment type="caution">
    <text evidence="2">The sequence shown here is derived from an EMBL/GenBank/DDBJ whole genome shotgun (WGS) entry which is preliminary data.</text>
</comment>
<organism evidence="2 3">
    <name type="scientific">Cesiribacter andamanensis AMV16</name>
    <dbReference type="NCBI Taxonomy" id="1279009"/>
    <lineage>
        <taxon>Bacteria</taxon>
        <taxon>Pseudomonadati</taxon>
        <taxon>Bacteroidota</taxon>
        <taxon>Cytophagia</taxon>
        <taxon>Cytophagales</taxon>
        <taxon>Cesiribacteraceae</taxon>
        <taxon>Cesiribacter</taxon>
    </lineage>
</organism>
<name>M7N0R6_9BACT</name>
<accession>M7N0R6</accession>
<feature type="transmembrane region" description="Helical" evidence="1">
    <location>
        <begin position="76"/>
        <end position="95"/>
    </location>
</feature>
<feature type="transmembrane region" description="Helical" evidence="1">
    <location>
        <begin position="6"/>
        <end position="25"/>
    </location>
</feature>
<proteinExistence type="predicted"/>
<keyword evidence="1" id="KW-0472">Membrane</keyword>
<reference evidence="2 3" key="1">
    <citation type="journal article" date="2013" name="Genome Announc.">
        <title>Draft Genome Sequence of Cesiribacter andamanensis Strain AMV16T, Isolated from a Soil Sample from a Mud Volcano in the Andaman Islands, India.</title>
        <authorList>
            <person name="Shivaji S."/>
            <person name="Ara S."/>
            <person name="Begum Z."/>
            <person name="Srinivas T.N."/>
            <person name="Singh A."/>
            <person name="Kumar Pinnaka A."/>
        </authorList>
    </citation>
    <scope>NUCLEOTIDE SEQUENCE [LARGE SCALE GENOMIC DNA]</scope>
    <source>
        <strain evidence="2 3">AMV16</strain>
    </source>
</reference>
<evidence type="ECO:0000313" key="3">
    <source>
        <dbReference type="Proteomes" id="UP000011910"/>
    </source>
</evidence>
<evidence type="ECO:0000313" key="2">
    <source>
        <dbReference type="EMBL" id="EMR00791.1"/>
    </source>
</evidence>
<evidence type="ECO:0000256" key="1">
    <source>
        <dbReference type="SAM" id="Phobius"/>
    </source>
</evidence>
<sequence length="99" mass="10460">MSTRKIYIVIFVLGLAMVWLGFLYTTCEQKMHSSSGVATTEQVVEDNSLTGHRIDPLSSAGVDSGSASVKKAVSGFPLVLAGLGLVVVLGGAVSYRQRE</sequence>